<accession>A0ACC7N2X9</accession>
<name>A0ACC7N2X9_9BURK</name>
<gene>
    <name evidence="1" type="ORF">PQR01_00380</name>
</gene>
<proteinExistence type="predicted"/>
<dbReference type="Proteomes" id="UP001629235">
    <property type="component" value="Unassembled WGS sequence"/>
</dbReference>
<dbReference type="EMBL" id="JAQQDW010000001">
    <property type="protein sequence ID" value="MFM0101990.1"/>
    <property type="molecule type" value="Genomic_DNA"/>
</dbReference>
<protein>
    <submittedName>
        <fullName evidence="1">Uncharacterized protein</fullName>
    </submittedName>
</protein>
<evidence type="ECO:0000313" key="2">
    <source>
        <dbReference type="Proteomes" id="UP001629235"/>
    </source>
</evidence>
<evidence type="ECO:0000313" key="1">
    <source>
        <dbReference type="EMBL" id="MFM0101990.1"/>
    </source>
</evidence>
<sequence length="330" mass="36563">MNISKLLKNLFRSMLMFAVEGEGGGAAQADSDAPENDDDVMSRLSEIVGDGEHEGQGEADPDAQQQEPTEAEKAEQQAAQEAAEKKFKLKVNGEEREYTEAELIVAAQKADAAAQKFEEAANLRKQAEPELAAARQERQQLKQALDVFIPQLQNLLQVGAPDPQLINSDPQEYMRQNYAYQARVAELQQAQAAQAELTRREQFEQTQHLQARAVEERSKLLDAIPEWKDPAKEKAGADAVSGYLEKSGFTADEMGRLYDHRLVVLSHKAMLYDQMKTQQAQVNQRVEKLPPRVEKPGNGVRPGDGRTQAMRNHAQNGSVESGAAAILNFL</sequence>
<comment type="caution">
    <text evidence="1">The sequence shown here is derived from an EMBL/GenBank/DDBJ whole genome shotgun (WGS) entry which is preliminary data.</text>
</comment>
<reference evidence="1 2" key="1">
    <citation type="journal article" date="2024" name="Chem. Sci.">
        <title>Discovery of megapolipeptins by genome mining of a Burkholderiales bacteria collection.</title>
        <authorList>
            <person name="Paulo B.S."/>
            <person name="Recchia M.J.J."/>
            <person name="Lee S."/>
            <person name="Fergusson C.H."/>
            <person name="Romanowski S.B."/>
            <person name="Hernandez A."/>
            <person name="Krull N."/>
            <person name="Liu D.Y."/>
            <person name="Cavanagh H."/>
            <person name="Bos A."/>
            <person name="Gray C.A."/>
            <person name="Murphy B.T."/>
            <person name="Linington R.G."/>
            <person name="Eustaquio A.S."/>
        </authorList>
    </citation>
    <scope>NUCLEOTIDE SEQUENCE [LARGE SCALE GENOMIC DNA]</scope>
    <source>
        <strain evidence="1 2">RL18-126-BIB-B</strain>
    </source>
</reference>
<keyword evidence="2" id="KW-1185">Reference proteome</keyword>
<organism evidence="1 2">
    <name type="scientific">Paraburkholderia rhynchosiae</name>
    <dbReference type="NCBI Taxonomy" id="487049"/>
    <lineage>
        <taxon>Bacteria</taxon>
        <taxon>Pseudomonadati</taxon>
        <taxon>Pseudomonadota</taxon>
        <taxon>Betaproteobacteria</taxon>
        <taxon>Burkholderiales</taxon>
        <taxon>Burkholderiaceae</taxon>
        <taxon>Paraburkholderia</taxon>
    </lineage>
</organism>